<keyword evidence="5" id="KW-1133">Transmembrane helix</keyword>
<accession>A0ABP0UB71</accession>
<gene>
    <name evidence="7" type="ORF">CSSPTR1EN2_LOCUS13715</name>
</gene>
<dbReference type="EMBL" id="OZ019894">
    <property type="protein sequence ID" value="CAK9216927.1"/>
    <property type="molecule type" value="Genomic_DNA"/>
</dbReference>
<comment type="similarity">
    <text evidence="2">Belongs to the glycosyltransferase 47 family.</text>
</comment>
<keyword evidence="8" id="KW-1185">Reference proteome</keyword>
<dbReference type="InterPro" id="IPR040911">
    <property type="entry name" value="Exostosin_GT47"/>
</dbReference>
<keyword evidence="3" id="KW-0735">Signal-anchor</keyword>
<sequence length="443" mass="50938">MRGRVYGVRGCMFLGMLILALRAFIHFESRSPHQAQESSSSSSSSASSSTGDVCEGRRVFVHELPTSFNTDLLQRCNKGLADWINFCDHWVNDGFGQRVDNPEYWYATNNYLLEVMFHRRIVTYPCRTLNPWKAQIFFLPYYGGLEALEYLYGEKKHLRNSQGLDLVHWLEHNAAEIWSRHGGADHFMVLGRTAWDFFRQNETSWGTRLLQQVELAHVHALVLEKMPWEPMQEAVPYPTSYHPPSLSARQEWMQQVRSSNRTVLFSFVGAPRPGKPGDIRSQLIEQCMKSTKCKFTDCTGMSCGRYPQVLLPAFMHADFCLQPQGDTPTRKSTFDSMIAGCIPVFFHPDSAYTQYKWHLPEDPKAYSVLIDEKQVQQDGLKVEDVLLKFKQEEIIALRERVISLIPNFLYMNFSSPGELTGTFDAFDLSVNGMLKKVNSWKLQ</sequence>
<evidence type="ECO:0000256" key="5">
    <source>
        <dbReference type="SAM" id="Phobius"/>
    </source>
</evidence>
<keyword evidence="5" id="KW-0472">Membrane</keyword>
<organism evidence="7 8">
    <name type="scientific">Sphagnum troendelagicum</name>
    <dbReference type="NCBI Taxonomy" id="128251"/>
    <lineage>
        <taxon>Eukaryota</taxon>
        <taxon>Viridiplantae</taxon>
        <taxon>Streptophyta</taxon>
        <taxon>Embryophyta</taxon>
        <taxon>Bryophyta</taxon>
        <taxon>Sphagnophytina</taxon>
        <taxon>Sphagnopsida</taxon>
        <taxon>Sphagnales</taxon>
        <taxon>Sphagnaceae</taxon>
        <taxon>Sphagnum</taxon>
    </lineage>
</organism>
<evidence type="ECO:0000313" key="8">
    <source>
        <dbReference type="Proteomes" id="UP001497512"/>
    </source>
</evidence>
<evidence type="ECO:0000256" key="4">
    <source>
        <dbReference type="ARBA" id="ARBA00023034"/>
    </source>
</evidence>
<reference evidence="7" key="1">
    <citation type="submission" date="2024-02" db="EMBL/GenBank/DDBJ databases">
        <authorList>
            <consortium name="ELIXIR-Norway"/>
            <consortium name="Elixir Norway"/>
        </authorList>
    </citation>
    <scope>NUCLEOTIDE SEQUENCE</scope>
</reference>
<dbReference type="PANTHER" id="PTHR11062:SF58">
    <property type="entry name" value="XYLOGLUCAN GALACTOSYLTRANSFERASE GT19-RELATED"/>
    <property type="match status" value="1"/>
</dbReference>
<name>A0ABP0UB71_9BRYO</name>
<protein>
    <recommendedName>
        <fullName evidence="6">Exostosin GT47 domain-containing protein</fullName>
    </recommendedName>
</protein>
<evidence type="ECO:0000313" key="7">
    <source>
        <dbReference type="EMBL" id="CAK9216927.1"/>
    </source>
</evidence>
<dbReference type="Proteomes" id="UP001497512">
    <property type="component" value="Chromosome 2"/>
</dbReference>
<dbReference type="Pfam" id="PF03016">
    <property type="entry name" value="Exostosin_GT47"/>
    <property type="match status" value="1"/>
</dbReference>
<comment type="subcellular location">
    <subcellularLocation>
        <location evidence="1">Golgi apparatus membrane</location>
        <topology evidence="1">Single-pass type II membrane protein</topology>
    </subcellularLocation>
</comment>
<evidence type="ECO:0000256" key="2">
    <source>
        <dbReference type="ARBA" id="ARBA00010271"/>
    </source>
</evidence>
<feature type="domain" description="Exostosin GT47" evidence="6">
    <location>
        <begin position="54"/>
        <end position="377"/>
    </location>
</feature>
<dbReference type="PANTHER" id="PTHR11062">
    <property type="entry name" value="EXOSTOSIN HEPARAN SULFATE GLYCOSYLTRANSFERASE -RELATED"/>
    <property type="match status" value="1"/>
</dbReference>
<evidence type="ECO:0000259" key="6">
    <source>
        <dbReference type="Pfam" id="PF03016"/>
    </source>
</evidence>
<feature type="transmembrane region" description="Helical" evidence="5">
    <location>
        <begin position="6"/>
        <end position="25"/>
    </location>
</feature>
<keyword evidence="4" id="KW-0333">Golgi apparatus</keyword>
<proteinExistence type="inferred from homology"/>
<keyword evidence="5" id="KW-0812">Transmembrane</keyword>
<evidence type="ECO:0000256" key="1">
    <source>
        <dbReference type="ARBA" id="ARBA00004323"/>
    </source>
</evidence>
<dbReference type="InterPro" id="IPR004263">
    <property type="entry name" value="Exostosin"/>
</dbReference>
<evidence type="ECO:0000256" key="3">
    <source>
        <dbReference type="ARBA" id="ARBA00022968"/>
    </source>
</evidence>